<feature type="domain" description="FANCI solenoid 4" evidence="15">
    <location>
        <begin position="2194"/>
        <end position="2426"/>
    </location>
</feature>
<dbReference type="Pfam" id="PF03016">
    <property type="entry name" value="Exostosin_GT47"/>
    <property type="match status" value="1"/>
</dbReference>
<keyword evidence="4 9" id="KW-0812">Transmembrane</keyword>
<evidence type="ECO:0000256" key="3">
    <source>
        <dbReference type="ARBA" id="ARBA00022679"/>
    </source>
</evidence>
<dbReference type="InterPro" id="IPR029314">
    <property type="entry name" value="FANCI_S4"/>
</dbReference>
<evidence type="ECO:0000259" key="12">
    <source>
        <dbReference type="Pfam" id="PF14675"/>
    </source>
</evidence>
<feature type="domain" description="FANCI solenoid 3" evidence="14">
    <location>
        <begin position="1942"/>
        <end position="2162"/>
    </location>
</feature>
<dbReference type="PANTHER" id="PTHR21818:SF0">
    <property type="entry name" value="FANCONI ANEMIA GROUP I PROTEIN"/>
    <property type="match status" value="1"/>
</dbReference>
<dbReference type="Pfam" id="PF14678">
    <property type="entry name" value="FANCI_S4"/>
    <property type="match status" value="1"/>
</dbReference>
<evidence type="ECO:0000313" key="17">
    <source>
        <dbReference type="EnsemblMetazoa" id="GMOY006155-PA"/>
    </source>
</evidence>
<feature type="domain" description="Exostosin GT47" evidence="10">
    <location>
        <begin position="285"/>
        <end position="616"/>
    </location>
</feature>
<dbReference type="InterPro" id="IPR029312">
    <property type="entry name" value="FANCI_HD2"/>
</dbReference>
<dbReference type="Pfam" id="PF14677">
    <property type="entry name" value="FANCI_S3"/>
    <property type="match status" value="1"/>
</dbReference>
<evidence type="ECO:0000313" key="18">
    <source>
        <dbReference type="Proteomes" id="UP000092444"/>
    </source>
</evidence>
<feature type="domain" description="Glycosyl transferase 64" evidence="11">
    <location>
        <begin position="779"/>
        <end position="912"/>
    </location>
</feature>
<feature type="compositionally biased region" description="Basic residues" evidence="8">
    <location>
        <begin position="2597"/>
        <end position="2608"/>
    </location>
</feature>
<evidence type="ECO:0000256" key="5">
    <source>
        <dbReference type="ARBA" id="ARBA00022989"/>
    </source>
</evidence>
<dbReference type="VEuPathDB" id="VectorBase:GMOY006155"/>
<feature type="compositionally biased region" description="Acidic residues" evidence="8">
    <location>
        <begin position="2477"/>
        <end position="2490"/>
    </location>
</feature>
<evidence type="ECO:0000259" key="10">
    <source>
        <dbReference type="Pfam" id="PF03016"/>
    </source>
</evidence>
<accession>A0A1B0FQF4</accession>
<dbReference type="InterPro" id="IPR015338">
    <property type="entry name" value="GT64_dom"/>
</dbReference>
<feature type="domain" description="FANCI helical" evidence="16">
    <location>
        <begin position="1689"/>
        <end position="1900"/>
    </location>
</feature>
<proteinExistence type="inferred from homology"/>
<feature type="domain" description="FANCI solenoid 2" evidence="13">
    <location>
        <begin position="1519"/>
        <end position="1660"/>
    </location>
</feature>
<evidence type="ECO:0000256" key="9">
    <source>
        <dbReference type="SAM" id="Phobius"/>
    </source>
</evidence>
<dbReference type="GO" id="GO:0005789">
    <property type="term" value="C:endoplasmic reticulum membrane"/>
    <property type="evidence" value="ECO:0007669"/>
    <property type="project" value="UniProtKB-SubCell"/>
</dbReference>
<evidence type="ECO:0000259" key="16">
    <source>
        <dbReference type="Pfam" id="PF14680"/>
    </source>
</evidence>
<comment type="subcellular location">
    <subcellularLocation>
        <location evidence="1">Endoplasmic reticulum membrane</location>
        <topology evidence="1">Single-pass type II membrane protein</topology>
    </subcellularLocation>
</comment>
<keyword evidence="6" id="KW-1015">Disulfide bond</keyword>
<dbReference type="Proteomes" id="UP000092444">
    <property type="component" value="Unassembled WGS sequence"/>
</dbReference>
<dbReference type="GO" id="GO:1901135">
    <property type="term" value="P:carbohydrate derivative metabolic process"/>
    <property type="evidence" value="ECO:0007669"/>
    <property type="project" value="UniProtKB-ARBA"/>
</dbReference>
<evidence type="ECO:0000256" key="6">
    <source>
        <dbReference type="ARBA" id="ARBA00023157"/>
    </source>
</evidence>
<protein>
    <recommendedName>
        <fullName evidence="19">Exostosin-3</fullName>
    </recommendedName>
</protein>
<keyword evidence="18" id="KW-1185">Reference proteome</keyword>
<evidence type="ECO:0000259" key="15">
    <source>
        <dbReference type="Pfam" id="PF14678"/>
    </source>
</evidence>
<name>A0A1B0FQF4_GLOMM</name>
<dbReference type="Gene3D" id="3.90.550.10">
    <property type="entry name" value="Spore Coat Polysaccharide Biosynthesis Protein SpsA, Chain A"/>
    <property type="match status" value="2"/>
</dbReference>
<dbReference type="SUPFAM" id="SSF53448">
    <property type="entry name" value="Nucleotide-diphospho-sugar transferases"/>
    <property type="match status" value="2"/>
</dbReference>
<dbReference type="GO" id="GO:0006281">
    <property type="term" value="P:DNA repair"/>
    <property type="evidence" value="ECO:0007669"/>
    <property type="project" value="InterPro"/>
</dbReference>
<feature type="domain" description="Glycosyl transferase 64" evidence="11">
    <location>
        <begin position="950"/>
        <end position="1152"/>
    </location>
</feature>
<dbReference type="InterPro" id="IPR040911">
    <property type="entry name" value="Exostosin_GT47"/>
</dbReference>
<sequence>MTTYELTSKCRDDDDDDDSSKTISATRKKLGFSQVKPTKNPTSEQFSNNVANLASSSTFLLIDESEKLGKFQQYLSTNSLNGTAGTSAGTSSSLVTCLCGNGRCNWFRHYRMYKTILAILLLLVLLPLFAHRNLLNSDNDEPQLDMHHARPLLDAYEDFSSMRASDLKMRIEELLRIKSTVSVELRELEARRQKLQSDIGQYNQKIEELKQELMREQTELERLKISVEQAQVAQREAVQRNTPDLALPRTLFPNSLPRKMPPASMQTAISCEMHNCFDHSRCSLTSGFPVYLYDPDVYNVLKTGYDIDGFMRTTIKQTLGYNAHFVRDPKQACIYLVLVGEALLENDATKNNRYSALEEEQKERVSARALTMNYETVDMAKLYRLPFWGGDGRNHVLLNFARRNLNSRSTNALFGQNTMRAILVQSAFELSQFRPNYDLIVPPILGPPGGDVWQECTSMVPARRTYLLSFQGELRPLDSSQQSAEPLDDFILDHLLEMVRGATQDKFLLQFKCIPATEQMDENAAADWALCGTDSSRKAVLKDSTFALILPPLERRISSTLMLARLYEALRSGAIPVILGADEVRLPYIETIDWRKLTLLLPKARITELHFLLRAIQDSDLLLMRRQGRLVWERYLSSVQATVDTIIASLRDRLGVPPRPVSPVIAQSVFNSTFIPLKSDPPVGMENEPEESLGPIEPPYSSPAYRRNYTILRIQSKEAWNDWVDPFYMYPQLPFDPILPSEAKFLGSHMGFRPIGKGSGGAGKEFSEALGGNHPREQFTIVILTYEREQVLMDSLGRLYGLPYLHKVVVVWNSPKPPLDDLRWPDIGVPVAVVRAPRNSLNNRFLPFDVVETEAVLSVDDDAHLRHDEILFGFRVWREHRDRVVGFPGRFHAWDLNTNHNWNYNSNYSCELKAKFLGSHMGFRPIGKGSGGAGKEFSEALGGNHPREQFTIVILTYEREQVLMDSLGRLYGLPYLHKVVVVWNSPKPPLDDLRWPDIGVPVAVVRAPRNSLNNRFLPFDVVETEAVLSVDDDAHLRHDEILFGFRVWREHRDRVVGFPGRFHAWDLNTNHNWNYNSNYSCELSMVLTGAAFIHKYYMYLYTYHLPQAIRDKVDEYMNCEDIAMNFLVSHITRKPPVKVTSRWTFSCLEMSSNSAALLLEKQMYTFYDRRMLPQLQKLLENTSTKKLTDVLEQKLGRNEFIKFWDCLLLGFSIETFEAREKRFACVKCFLDGLLKVELTYRQTYDLITRLCLDLQTFSNEHLIEILEHCVDHLRVADPKCVGWKDLLPPVLNILTDQRTLIVNGITMGGLEYRDSIVKNLFTMRWPSEVLTPLADMCRELQLSANEITVVLNKFCGYIQSLNPMALPALAYQLFSICSTASQIIVPILALDKYFHRFYYKKLFADMNSNSVDFDSIDIYVIFRSGIDSNNFISMPDIILTPFVLSAILTMSKVNRNPSCSLSASVLLPFLRSVICRNEDEYNLSEYSVWCRETLHRQYVDLEQILKVLIDQNKDGKDMVTPGLINLVFVLLKTKQNPSLQQKAINFLTKFIRKRFIFGHGIIKKLAEWMIVDPDQNQYSECLTLLSVADTFTVSECVETIDCVLETFLWMPGDHSMQMMPFILPLLKISPIITNSFINVLRKAIRCNDVKVHCMAVYGFCMILKQLNNCNSQRSQMNVSSICTQQNISSCGFMSQNASATMNRSHRHFDMLSLDIMGILRNCFQQSVDVKVTLYENLQRAVELNNKLVPHIVQFIDWHFRSYFEASLEEDDCNQFKVKFEKITKATDDQENEIHIYDNLGLLLVFIAHCLVVFENFEYEYNVREMRRLIETSIEKTLNKEIKFESTMGNLTLLKNELIQQQLNFLEGLMAYCILMSKPNNDYVKHLLGLFKEHENLMERLKSLSTKKSNKKPKTNIDSENATLGLSINSIATKKGPNKPENIWNLVVVERFMRLLLEDVVPFASANMTSSLRSHVNLVRYVLEVAAHKVEAIHLQPLYKQLSHSKRMLKYLSDITKVVYERCIKVLPMLWKEFDLTAASLATECFRQCLNTANITYKKKFSDTFVRNFDLHASNKSSECILIVQNIIQTYMEEESSDAGDSMLGDPEGCKIPYNLLLSLEILYENISFDSRMTVESYSWLLKFCQNYEINNKELSLVHKLLFKQRQKTHSGAFFQMIPSHFSKLWSSIRDEVQEEDVCTQSRVKLKSITEVTAESCLLYTYEAIRKQIEDVEYFITKANSLTYKCRIAVEDDRDFCLGALSSLERSICSQLIHVSQTLINFTNVCIPLGTCMDGLLKVVMQHYVCLKNMAKHFLNCCAGGVKVSLHGTKFDILLKVVGKALPSNFYALITYIESNVLDTDKKHKRDPQVGAAKVLRETKFVSKVILCIENFNKTIVLLAKKTDVRLANFVHVGTTRDYRVKTSDLKAAIDRTLSHSSQIEDAETSDDNNGNDVENEDEDEETLLEQIEEESRLLENQENDNNQDEEEEETNDNHQTRHSSASKKASSAVRKLENPKKSNRKNNSKGNKTSVDNVIESDGTVGSPITPDDYEVLRKESENVDESQLRKNVAKINAKTTRKRTQRDSDAPEAVSEQPTKKRASNRLKSKK</sequence>
<evidence type="ECO:0000256" key="2">
    <source>
        <dbReference type="ARBA" id="ARBA00010271"/>
    </source>
</evidence>
<dbReference type="Pfam" id="PF14675">
    <property type="entry name" value="FANCI_S1"/>
    <property type="match status" value="1"/>
</dbReference>
<evidence type="ECO:0000256" key="7">
    <source>
        <dbReference type="SAM" id="Coils"/>
    </source>
</evidence>
<organism evidence="17 18">
    <name type="scientific">Glossina morsitans morsitans</name>
    <name type="common">Savannah tsetse fly</name>
    <dbReference type="NCBI Taxonomy" id="37546"/>
    <lineage>
        <taxon>Eukaryota</taxon>
        <taxon>Metazoa</taxon>
        <taxon>Ecdysozoa</taxon>
        <taxon>Arthropoda</taxon>
        <taxon>Hexapoda</taxon>
        <taxon>Insecta</taxon>
        <taxon>Pterygota</taxon>
        <taxon>Neoptera</taxon>
        <taxon>Endopterygota</taxon>
        <taxon>Diptera</taxon>
        <taxon>Brachycera</taxon>
        <taxon>Muscomorpha</taxon>
        <taxon>Hippoboscoidea</taxon>
        <taxon>Glossinidae</taxon>
        <taxon>Glossina</taxon>
    </lineage>
</organism>
<evidence type="ECO:0000256" key="8">
    <source>
        <dbReference type="SAM" id="MobiDB-lite"/>
    </source>
</evidence>
<keyword evidence="3" id="KW-0808">Transferase</keyword>
<dbReference type="InterPro" id="IPR026171">
    <property type="entry name" value="FANCI"/>
</dbReference>
<dbReference type="GO" id="GO:0070182">
    <property type="term" value="F:DNA polymerase binding"/>
    <property type="evidence" value="ECO:0007669"/>
    <property type="project" value="TreeGrafter"/>
</dbReference>
<feature type="domain" description="FANCI solenoid 1" evidence="12">
    <location>
        <begin position="1220"/>
        <end position="1417"/>
    </location>
</feature>
<dbReference type="Pfam" id="PF14676">
    <property type="entry name" value="FANCI_S2"/>
    <property type="match status" value="1"/>
</dbReference>
<dbReference type="InterPro" id="IPR029313">
    <property type="entry name" value="FANCI_S3"/>
</dbReference>
<keyword evidence="7" id="KW-0175">Coiled coil</keyword>
<dbReference type="InterPro" id="IPR029044">
    <property type="entry name" value="Nucleotide-diphossugar_trans"/>
</dbReference>
<evidence type="ECO:0000259" key="13">
    <source>
        <dbReference type="Pfam" id="PF14676"/>
    </source>
</evidence>
<feature type="region of interest" description="Disordered" evidence="8">
    <location>
        <begin position="1"/>
        <end position="22"/>
    </location>
</feature>
<comment type="similarity">
    <text evidence="2">Belongs to the glycosyltransferase 47 family.</text>
</comment>
<feature type="coiled-coil region" evidence="7">
    <location>
        <begin position="171"/>
        <end position="233"/>
    </location>
</feature>
<dbReference type="InterPro" id="IPR029308">
    <property type="entry name" value="FANCI_S1"/>
</dbReference>
<dbReference type="Pfam" id="PF09258">
    <property type="entry name" value="Glyco_transf_64"/>
    <property type="match status" value="2"/>
</dbReference>
<evidence type="ECO:0000259" key="14">
    <source>
        <dbReference type="Pfam" id="PF14677"/>
    </source>
</evidence>
<dbReference type="EMBL" id="CCAG010004931">
    <property type="status" value="NOT_ANNOTATED_CDS"/>
    <property type="molecule type" value="Genomic_DNA"/>
</dbReference>
<dbReference type="EnsemblMetazoa" id="GMOY006155-RA">
    <property type="protein sequence ID" value="GMOY006155-PA"/>
    <property type="gene ID" value="GMOY006155"/>
</dbReference>
<feature type="transmembrane region" description="Helical" evidence="9">
    <location>
        <begin position="112"/>
        <end position="130"/>
    </location>
</feature>
<dbReference type="PANTHER" id="PTHR21818">
    <property type="entry name" value="BC025462 PROTEIN"/>
    <property type="match status" value="1"/>
</dbReference>
<evidence type="ECO:0008006" key="19">
    <source>
        <dbReference type="Google" id="ProtNLM"/>
    </source>
</evidence>
<keyword evidence="9" id="KW-0472">Membrane</keyword>
<feature type="region of interest" description="Disordered" evidence="8">
    <location>
        <begin position="2434"/>
        <end position="2608"/>
    </location>
</feature>
<keyword evidence="5 9" id="KW-1133">Transmembrane helix</keyword>
<dbReference type="STRING" id="37546.A0A1B0FQF4"/>
<reference evidence="17" key="1">
    <citation type="submission" date="2020-05" db="UniProtKB">
        <authorList>
            <consortium name="EnsemblMetazoa"/>
        </authorList>
    </citation>
    <scope>IDENTIFICATION</scope>
    <source>
        <strain evidence="17">Yale</strain>
    </source>
</reference>
<evidence type="ECO:0000256" key="4">
    <source>
        <dbReference type="ARBA" id="ARBA00022692"/>
    </source>
</evidence>
<dbReference type="Pfam" id="PF14680">
    <property type="entry name" value="FANCI_HD2"/>
    <property type="match status" value="1"/>
</dbReference>
<dbReference type="InterPro" id="IPR029315">
    <property type="entry name" value="FANCI_S2"/>
</dbReference>
<evidence type="ECO:0000256" key="1">
    <source>
        <dbReference type="ARBA" id="ARBA00004648"/>
    </source>
</evidence>
<dbReference type="GO" id="GO:0016757">
    <property type="term" value="F:glycosyltransferase activity"/>
    <property type="evidence" value="ECO:0007669"/>
    <property type="project" value="InterPro"/>
</dbReference>
<feature type="compositionally biased region" description="Acidic residues" evidence="8">
    <location>
        <begin position="2453"/>
        <end position="2468"/>
    </location>
</feature>
<evidence type="ECO:0000259" key="11">
    <source>
        <dbReference type="Pfam" id="PF09258"/>
    </source>
</evidence>